<dbReference type="PANTHER" id="PTHR46652:SF3">
    <property type="entry name" value="LEUCINE-RICH REPEAT-CONTAINING PROTEIN 9"/>
    <property type="match status" value="1"/>
</dbReference>
<evidence type="ECO:0000256" key="2">
    <source>
        <dbReference type="ARBA" id="ARBA00022737"/>
    </source>
</evidence>
<feature type="domain" description="Immunity MXAN-0049 protein" evidence="3">
    <location>
        <begin position="90"/>
        <end position="168"/>
    </location>
</feature>
<evidence type="ECO:0000256" key="1">
    <source>
        <dbReference type="ARBA" id="ARBA00022614"/>
    </source>
</evidence>
<dbReference type="InterPro" id="IPR012433">
    <property type="entry name" value="Imm11"/>
</dbReference>
<evidence type="ECO:0000259" key="3">
    <source>
        <dbReference type="Pfam" id="PF07791"/>
    </source>
</evidence>
<sequence length="526" mass="61904">MKIWMLITTDKCLKIDTHTLEEYDDKIRAYVKGEKKEWEPVHMVTKRKGTKSDCAKFIFGEAVFNKKAVDFLQPLIEGQVEFLPLTHEEHELFFVNVTSRQDFVDMSNPVQHKISIGFFSEYIHIFPDKIDPNIHIFRIPQHHSSRVYVSDTFKSEVEKHKLKGFDFVLIWDTENLEEMRKAKLKRYDKYHERISSRPQLSFTDALQKVEQEGNLIRRDDKIFINRNSRLLYGNVNEDESIEWGELVYIPPLFFDLEWIVYEENNVELAIREYLAELSFDVNGPRGKPVHIPDEKLETYFRRELQIYKEELTDLHLKKLLHVRLNKNEGPFNSLKGIEAAVNLRGLSILDTPNFNLNELYYVTEKIGSLSLSGCNLYDISYLEELKFPHLIQIYLYDNRLSNLSPLSNFTGLRSIHVSNNWIEDISSLNQLSSLDYLHIANNPIRNISDLKLPNLTYLYMENIQSEDWSGLLNNFPSLKYLQVSDEGMTEANRKTIREVIKKKFCTVSWKKASDGLYRTYNPKFSE</sequence>
<comment type="caution">
    <text evidence="4">The sequence shown here is derived from an EMBL/GenBank/DDBJ whole genome shotgun (WGS) entry which is preliminary data.</text>
</comment>
<organism evidence="4 5">
    <name type="scientific">Paenibacillus terreus</name>
    <dbReference type="NCBI Taxonomy" id="1387834"/>
    <lineage>
        <taxon>Bacteria</taxon>
        <taxon>Bacillati</taxon>
        <taxon>Bacillota</taxon>
        <taxon>Bacilli</taxon>
        <taxon>Bacillales</taxon>
        <taxon>Paenibacillaceae</taxon>
        <taxon>Paenibacillus</taxon>
    </lineage>
</organism>
<reference evidence="4 5" key="1">
    <citation type="submission" date="2024-09" db="EMBL/GenBank/DDBJ databases">
        <authorList>
            <person name="Ruan L."/>
        </authorList>
    </citation>
    <scope>NUCLEOTIDE SEQUENCE [LARGE SCALE GENOMIC DNA]</scope>
    <source>
        <strain evidence="4 5">D33</strain>
    </source>
</reference>
<dbReference type="Pfam" id="PF12799">
    <property type="entry name" value="LRR_4"/>
    <property type="match status" value="1"/>
</dbReference>
<dbReference type="InterPro" id="IPR050836">
    <property type="entry name" value="SDS22/Internalin_LRR"/>
</dbReference>
<keyword evidence="2" id="KW-0677">Repeat</keyword>
<dbReference type="RefSeq" id="WP_375528908.1">
    <property type="nucleotide sequence ID" value="NZ_JBHILM010000070.1"/>
</dbReference>
<dbReference type="PANTHER" id="PTHR46652">
    <property type="entry name" value="LEUCINE-RICH REPEAT AND IQ DOMAIN-CONTAINING PROTEIN 1-RELATED"/>
    <property type="match status" value="1"/>
</dbReference>
<gene>
    <name evidence="4" type="ORF">ACE3NQ_30560</name>
</gene>
<dbReference type="SUPFAM" id="SSF52058">
    <property type="entry name" value="L domain-like"/>
    <property type="match status" value="1"/>
</dbReference>
<evidence type="ECO:0000313" key="5">
    <source>
        <dbReference type="Proteomes" id="UP001580407"/>
    </source>
</evidence>
<name>A0ABV5BL69_9BACL</name>
<dbReference type="PROSITE" id="PS51450">
    <property type="entry name" value="LRR"/>
    <property type="match status" value="2"/>
</dbReference>
<evidence type="ECO:0000313" key="4">
    <source>
        <dbReference type="EMBL" id="MFB5685256.1"/>
    </source>
</evidence>
<dbReference type="EMBL" id="JBHILM010000070">
    <property type="protein sequence ID" value="MFB5685256.1"/>
    <property type="molecule type" value="Genomic_DNA"/>
</dbReference>
<proteinExistence type="predicted"/>
<dbReference type="InterPro" id="IPR001611">
    <property type="entry name" value="Leu-rich_rpt"/>
</dbReference>
<accession>A0ABV5BL69</accession>
<keyword evidence="5" id="KW-1185">Reference proteome</keyword>
<protein>
    <submittedName>
        <fullName evidence="4">Leucine-rich repeat domain-containing protein</fullName>
    </submittedName>
</protein>
<keyword evidence="1" id="KW-0433">Leucine-rich repeat</keyword>
<dbReference type="Proteomes" id="UP001580407">
    <property type="component" value="Unassembled WGS sequence"/>
</dbReference>
<dbReference type="InterPro" id="IPR025875">
    <property type="entry name" value="Leu-rich_rpt_4"/>
</dbReference>
<dbReference type="Gene3D" id="3.80.10.10">
    <property type="entry name" value="Ribonuclease Inhibitor"/>
    <property type="match status" value="1"/>
</dbReference>
<dbReference type="InterPro" id="IPR032675">
    <property type="entry name" value="LRR_dom_sf"/>
</dbReference>
<dbReference type="Pfam" id="PF07791">
    <property type="entry name" value="Imm11"/>
    <property type="match status" value="1"/>
</dbReference>